<protein>
    <submittedName>
        <fullName evidence="2">Uncharacterized protein</fullName>
    </submittedName>
</protein>
<keyword evidence="3" id="KW-1185">Reference proteome</keyword>
<keyword evidence="1" id="KW-1133">Transmembrane helix</keyword>
<evidence type="ECO:0000313" key="2">
    <source>
        <dbReference type="EMBL" id="MEP0815807.1"/>
    </source>
</evidence>
<dbReference type="RefSeq" id="WP_190431343.1">
    <property type="nucleotide sequence ID" value="NZ_JAMPKM010000001.1"/>
</dbReference>
<accession>A0ABV0J210</accession>
<evidence type="ECO:0000256" key="1">
    <source>
        <dbReference type="SAM" id="Phobius"/>
    </source>
</evidence>
<dbReference type="Proteomes" id="UP001464891">
    <property type="component" value="Unassembled WGS sequence"/>
</dbReference>
<sequence length="70" mass="7771">MDGSGLDGRRRSRWRLWVLIVSSGVLVPTAIALTDSKAVLVGALFGLCLYQVRRYYSSSPEVFPGREPED</sequence>
<evidence type="ECO:0000313" key="3">
    <source>
        <dbReference type="Proteomes" id="UP001464891"/>
    </source>
</evidence>
<keyword evidence="1" id="KW-0812">Transmembrane</keyword>
<reference evidence="2 3" key="1">
    <citation type="submission" date="2022-04" db="EMBL/GenBank/DDBJ databases">
        <title>Positive selection, recombination, and allopatry shape intraspecific diversity of widespread and dominant cyanobacteria.</title>
        <authorList>
            <person name="Wei J."/>
            <person name="Shu W."/>
            <person name="Hu C."/>
        </authorList>
    </citation>
    <scope>NUCLEOTIDE SEQUENCE [LARGE SCALE GENOMIC DNA]</scope>
    <source>
        <strain evidence="2 3">GB2-A4</strain>
    </source>
</reference>
<keyword evidence="1" id="KW-0472">Membrane</keyword>
<organism evidence="2 3">
    <name type="scientific">Trichocoleus desertorum GB2-A4</name>
    <dbReference type="NCBI Taxonomy" id="2933944"/>
    <lineage>
        <taxon>Bacteria</taxon>
        <taxon>Bacillati</taxon>
        <taxon>Cyanobacteriota</taxon>
        <taxon>Cyanophyceae</taxon>
        <taxon>Leptolyngbyales</taxon>
        <taxon>Trichocoleusaceae</taxon>
        <taxon>Trichocoleus</taxon>
    </lineage>
</organism>
<dbReference type="EMBL" id="JAMPKM010000001">
    <property type="protein sequence ID" value="MEP0815807.1"/>
    <property type="molecule type" value="Genomic_DNA"/>
</dbReference>
<proteinExistence type="predicted"/>
<name>A0ABV0J210_9CYAN</name>
<comment type="caution">
    <text evidence="2">The sequence shown here is derived from an EMBL/GenBank/DDBJ whole genome shotgun (WGS) entry which is preliminary data.</text>
</comment>
<feature type="transmembrane region" description="Helical" evidence="1">
    <location>
        <begin position="16"/>
        <end position="33"/>
    </location>
</feature>
<gene>
    <name evidence="2" type="ORF">NC998_01715</name>
</gene>